<dbReference type="Gene3D" id="1.20.120.160">
    <property type="entry name" value="HPT domain"/>
    <property type="match status" value="1"/>
</dbReference>
<dbReference type="GO" id="GO:0000160">
    <property type="term" value="P:phosphorelay signal transduction system"/>
    <property type="evidence" value="ECO:0007669"/>
    <property type="project" value="UniProtKB-UniRule"/>
</dbReference>
<accession>A0AAV2GUD1</accession>
<sequence>MEITKATTTTTTNSSSLQHRIATMRQSFFDEGLLDSFFVQMEDLKGFAPPDFVEEMVTTFITHSEPKIADIEEAMDAVIQNGEESVDMNSVDVKIIKLRSGGATIGAAKIRAKAGDVWNSWKDRDWLRAKAAVEEVKTEIHDLRTKLEPYFQLLREAEAAKQVEASLRAQPPSPRTSSANN</sequence>
<dbReference type="GO" id="GO:0005634">
    <property type="term" value="C:nucleus"/>
    <property type="evidence" value="ECO:0007669"/>
    <property type="project" value="UniProtKB-SubCell"/>
</dbReference>
<dbReference type="GO" id="GO:0005829">
    <property type="term" value="C:cytosol"/>
    <property type="evidence" value="ECO:0007669"/>
    <property type="project" value="UniProtKB-SubCell"/>
</dbReference>
<evidence type="ECO:0000313" key="4">
    <source>
        <dbReference type="Proteomes" id="UP001497516"/>
    </source>
</evidence>
<comment type="subcellular location">
    <subcellularLocation>
        <location evidence="2">Cytoplasm</location>
        <location evidence="2">Cytosol</location>
    </subcellularLocation>
    <subcellularLocation>
        <location evidence="2">Nucleus</location>
    </subcellularLocation>
</comment>
<dbReference type="GO" id="GO:0009736">
    <property type="term" value="P:cytokinin-activated signaling pathway"/>
    <property type="evidence" value="ECO:0007669"/>
    <property type="project" value="UniProtKB-KW"/>
</dbReference>
<dbReference type="PANTHER" id="PTHR28242:SF41">
    <property type="entry name" value="HISTIDINE CONTAINING PHOSPHOTRANSFER PROTEIN"/>
    <property type="match status" value="1"/>
</dbReference>
<dbReference type="AlphaFoldDB" id="A0AAV2GUD1"/>
<dbReference type="SUPFAM" id="SSF47226">
    <property type="entry name" value="Histidine-containing phosphotransfer domain, HPT domain"/>
    <property type="match status" value="1"/>
</dbReference>
<dbReference type="EMBL" id="OZ034822">
    <property type="protein sequence ID" value="CAL1414304.1"/>
    <property type="molecule type" value="Genomic_DNA"/>
</dbReference>
<comment type="function">
    <text evidence="2">Functions as a two-component phosphorelay mediators between cytokinin sensor histidine kinases and response regulators (B-type ARRs). Plays an important role in propagating cytokinin signal transduction.</text>
</comment>
<dbReference type="InterPro" id="IPR045871">
    <property type="entry name" value="AHP1-5/YPD1"/>
</dbReference>
<name>A0AAV2GUD1_9ROSI</name>
<protein>
    <recommendedName>
        <fullName evidence="2">Histidine-containing phosphotransfer protein</fullName>
    </recommendedName>
</protein>
<evidence type="ECO:0000313" key="3">
    <source>
        <dbReference type="EMBL" id="CAL1414304.1"/>
    </source>
</evidence>
<gene>
    <name evidence="3" type="ORF">LTRI10_LOCUS53473</name>
</gene>
<dbReference type="Proteomes" id="UP001497516">
    <property type="component" value="Chromosome 9"/>
</dbReference>
<dbReference type="PANTHER" id="PTHR28242">
    <property type="entry name" value="PHOSPHORELAY INTERMEDIATE PROTEIN YPD1"/>
    <property type="match status" value="1"/>
</dbReference>
<comment type="domain">
    <text evidence="2">Histidine-containing phosphotransfer domain (HPt) contains an active histidine that mediates the phosphotransfer.</text>
</comment>
<dbReference type="GO" id="GO:0009927">
    <property type="term" value="F:histidine phosphotransfer kinase activity"/>
    <property type="evidence" value="ECO:0007669"/>
    <property type="project" value="UniProtKB-UniRule"/>
</dbReference>
<organism evidence="3 4">
    <name type="scientific">Linum trigynum</name>
    <dbReference type="NCBI Taxonomy" id="586398"/>
    <lineage>
        <taxon>Eukaryota</taxon>
        <taxon>Viridiplantae</taxon>
        <taxon>Streptophyta</taxon>
        <taxon>Embryophyta</taxon>
        <taxon>Tracheophyta</taxon>
        <taxon>Spermatophyta</taxon>
        <taxon>Magnoliopsida</taxon>
        <taxon>eudicotyledons</taxon>
        <taxon>Gunneridae</taxon>
        <taxon>Pentapetalae</taxon>
        <taxon>rosids</taxon>
        <taxon>fabids</taxon>
        <taxon>Malpighiales</taxon>
        <taxon>Linaceae</taxon>
        <taxon>Linum</taxon>
    </lineage>
</organism>
<evidence type="ECO:0000256" key="1">
    <source>
        <dbReference type="ARBA" id="ARBA00023012"/>
    </source>
</evidence>
<keyword evidence="4" id="KW-1185">Reference proteome</keyword>
<keyword evidence="2" id="KW-0932">Cytokinin signaling pathway</keyword>
<dbReference type="InterPro" id="IPR036641">
    <property type="entry name" value="HPT_dom_sf"/>
</dbReference>
<dbReference type="GO" id="GO:0043424">
    <property type="term" value="F:protein histidine kinase binding"/>
    <property type="evidence" value="ECO:0007669"/>
    <property type="project" value="UniProtKB-UniRule"/>
</dbReference>
<evidence type="ECO:0000256" key="2">
    <source>
        <dbReference type="RuleBase" id="RU369004"/>
    </source>
</evidence>
<reference evidence="3 4" key="1">
    <citation type="submission" date="2024-04" db="EMBL/GenBank/DDBJ databases">
        <authorList>
            <person name="Fracassetti M."/>
        </authorList>
    </citation>
    <scope>NUCLEOTIDE SEQUENCE [LARGE SCALE GENOMIC DNA]</scope>
</reference>
<proteinExistence type="predicted"/>
<keyword evidence="1 2" id="KW-0902">Two-component regulatory system</keyword>